<organism evidence="1 2">
    <name type="scientific">Clostridium chauvoei</name>
    <dbReference type="NCBI Taxonomy" id="46867"/>
    <lineage>
        <taxon>Bacteria</taxon>
        <taxon>Bacillati</taxon>
        <taxon>Bacillota</taxon>
        <taxon>Clostridia</taxon>
        <taxon>Eubacteriales</taxon>
        <taxon>Clostridiaceae</taxon>
        <taxon>Clostridium</taxon>
    </lineage>
</organism>
<sequence length="183" mass="21830">MNRKSFKGLILLLLVLITSFTFIQYKMVVRKKLKNMDKDRQIQVVGNVTAEEKEKCFEIGNKIVKCLYTDLSYKDVTEDRINEFVNMLDEEGIKYLGINPETFAKETVEKIKNEEIEIKLKETNNLRIEIDDKGLRFSFWVEYKQKDNVKGNRKDYINAYKLRFDKDFKIKEPFIKDITEDDM</sequence>
<reference evidence="1 2" key="1">
    <citation type="submission" date="2021-08" db="EMBL/GenBank/DDBJ databases">
        <title>Genome sequence analysis of Clostridium chauvoei strains of European origin and evaluation of typing options for outbreak investigations.</title>
        <authorList>
            <person name="Abdel-Glil M."/>
            <person name="Thomas P."/>
            <person name="Seyboldt C."/>
        </authorList>
    </citation>
    <scope>NUCLEOTIDE SEQUENCE [LARGE SCALE GENOMIC DNA]</scope>
    <source>
        <strain evidence="1 2">S0260-09</strain>
    </source>
</reference>
<dbReference type="KEGG" id="cchv:BTM20_03740"/>
<evidence type="ECO:0008006" key="3">
    <source>
        <dbReference type="Google" id="ProtNLM"/>
    </source>
</evidence>
<accession>A0ABD4REE6</accession>
<dbReference type="AlphaFoldDB" id="A0ABD4REE6"/>
<dbReference type="Proteomes" id="UP000775179">
    <property type="component" value="Unassembled WGS sequence"/>
</dbReference>
<comment type="caution">
    <text evidence="1">The sequence shown here is derived from an EMBL/GenBank/DDBJ whole genome shotgun (WGS) entry which is preliminary data.</text>
</comment>
<evidence type="ECO:0000313" key="1">
    <source>
        <dbReference type="EMBL" id="MBX7289804.1"/>
    </source>
</evidence>
<dbReference type="EMBL" id="JAIFTX010000003">
    <property type="protein sequence ID" value="MBX7289804.1"/>
    <property type="molecule type" value="Genomic_DNA"/>
</dbReference>
<gene>
    <name evidence="1" type="ORF">K4H94_01895</name>
</gene>
<dbReference type="RefSeq" id="WP_021874952.1">
    <property type="nucleotide sequence ID" value="NZ_CP018624.1"/>
</dbReference>
<dbReference type="GeneID" id="66300964"/>
<proteinExistence type="predicted"/>
<protein>
    <recommendedName>
        <fullName evidence="3">Lipoprotein</fullName>
    </recommendedName>
</protein>
<evidence type="ECO:0000313" key="2">
    <source>
        <dbReference type="Proteomes" id="UP000775179"/>
    </source>
</evidence>
<name>A0ABD4REE6_9CLOT</name>